<gene>
    <name evidence="5" type="ORF">COT81_02435</name>
</gene>
<name>A0A2H0W1E7_9BACT</name>
<dbReference type="GO" id="GO:0031250">
    <property type="term" value="C:anaerobic ribonucleoside-triphosphate reductase complex"/>
    <property type="evidence" value="ECO:0007669"/>
    <property type="project" value="TreeGrafter"/>
</dbReference>
<dbReference type="Pfam" id="PF03477">
    <property type="entry name" value="ATP-cone"/>
    <property type="match status" value="1"/>
</dbReference>
<protein>
    <submittedName>
        <fullName evidence="5">Ribonucleoside triphosphate reductase</fullName>
        <ecNumber evidence="5">1.17.4.2</ecNumber>
    </submittedName>
</protein>
<dbReference type="NCBIfam" id="TIGR02487">
    <property type="entry name" value="NrdD"/>
    <property type="match status" value="1"/>
</dbReference>
<dbReference type="NCBIfam" id="NF006126">
    <property type="entry name" value="PRK08270.1"/>
    <property type="match status" value="1"/>
</dbReference>
<evidence type="ECO:0000313" key="5">
    <source>
        <dbReference type="EMBL" id="PIS05174.1"/>
    </source>
</evidence>
<dbReference type="PANTHER" id="PTHR21075:SF0">
    <property type="entry name" value="ANAEROBIC RIBONUCLEOSIDE-TRIPHOSPHATE REDUCTASE"/>
    <property type="match status" value="1"/>
</dbReference>
<keyword evidence="1 3" id="KW-0547">Nucleotide-binding</keyword>
<dbReference type="GO" id="GO:0006260">
    <property type="term" value="P:DNA replication"/>
    <property type="evidence" value="ECO:0007669"/>
    <property type="project" value="InterPro"/>
</dbReference>
<proteinExistence type="predicted"/>
<dbReference type="EMBL" id="PEZZ01000017">
    <property type="protein sequence ID" value="PIS05174.1"/>
    <property type="molecule type" value="Genomic_DNA"/>
</dbReference>
<dbReference type="Proteomes" id="UP000230935">
    <property type="component" value="Unassembled WGS sequence"/>
</dbReference>
<keyword evidence="5" id="KW-0560">Oxidoreductase</keyword>
<dbReference type="Pfam" id="PF13597">
    <property type="entry name" value="NRDD"/>
    <property type="match status" value="1"/>
</dbReference>
<sequence>MSPIKTISRDGTKATFDKERIYKAILSAAEATGEFGSTEARKITEIVVSFINKSKKIKRQISVEEIQDIVEFSLMSSGYFKTARAYIVYREKRSQARSAENIAVEVEKTMSEYLDRSDWRVNANANQGYSLGGLILNTSGKLIANYWLNYIYPKAVREAHIEGDFHIHDLDMFSGYCAGWSLRQLLEEGFNGVPGKVESKPAKHLETAVGQMVNFLGTLQNEWAGAQAFSSFDTYLAPLVKKDNLCYKHIKQCIQQFVFNLNVPSRWGTQTPFTNITLDWVCPDDLKDKHPKIGGELQDFSYADCQPEMDLINKAFIEVMTEGDSNGRIFTFPIPTYNITKDFDWENENAKALFEMTAKFGIPYFQNFINSSLNPGDVRSMCCRLQLDLRELRSRGGGLFGSVEMTGSIGVVTINLARIGYVAKNKQEFFERLERLMELAKESLELKRKVVAQNIESGLLPFTKRYLPSLDHHFATIGINGGNEACQNLLGKDIASNEGKQFTKEIMKLVRKKLADFQETTGNMYNLEATPAEGTTYRFAKEDAKRFPGIIQAGSDEAPYYTNSTHLPVDYTDDPLFALDHQDELQTAYTGGTVLHMFLGEKVKDWKTCRSFVKKIANGYRLPYFTVTPTLSICPNDGYLQGEVRICPKCNAECEVWSRIVGYFRPVKEWNKGKKSEWKDRKEYVAEKALASKKSKAETNPAAVALKTGAVAA</sequence>
<dbReference type="AlphaFoldDB" id="A0A2H0W1E7"/>
<evidence type="ECO:0000313" key="6">
    <source>
        <dbReference type="Proteomes" id="UP000230935"/>
    </source>
</evidence>
<keyword evidence="2 3" id="KW-0067">ATP-binding</keyword>
<evidence type="ECO:0000256" key="2">
    <source>
        <dbReference type="ARBA" id="ARBA00022840"/>
    </source>
</evidence>
<reference evidence="6" key="1">
    <citation type="submission" date="2017-09" db="EMBL/GenBank/DDBJ databases">
        <title>Depth-based differentiation of microbial function through sediment-hosted aquifers and enrichment of novel symbionts in the deep terrestrial subsurface.</title>
        <authorList>
            <person name="Probst A.J."/>
            <person name="Ladd B."/>
            <person name="Jarett J.K."/>
            <person name="Geller-Mcgrath D.E."/>
            <person name="Sieber C.M.K."/>
            <person name="Emerson J.B."/>
            <person name="Anantharaman K."/>
            <person name="Thomas B.C."/>
            <person name="Malmstrom R."/>
            <person name="Stieglmeier M."/>
            <person name="Klingl A."/>
            <person name="Woyke T."/>
            <person name="Ryan C.M."/>
            <person name="Banfield J.F."/>
        </authorList>
    </citation>
    <scope>NUCLEOTIDE SEQUENCE [LARGE SCALE GENOMIC DNA]</scope>
</reference>
<dbReference type="GO" id="GO:0009265">
    <property type="term" value="P:2'-deoxyribonucleotide biosynthetic process"/>
    <property type="evidence" value="ECO:0007669"/>
    <property type="project" value="TreeGrafter"/>
</dbReference>
<evidence type="ECO:0000256" key="3">
    <source>
        <dbReference type="PROSITE-ProRule" id="PRU00492"/>
    </source>
</evidence>
<dbReference type="SUPFAM" id="SSF51998">
    <property type="entry name" value="PFL-like glycyl radical enzymes"/>
    <property type="match status" value="1"/>
</dbReference>
<dbReference type="GO" id="GO:0008998">
    <property type="term" value="F:ribonucleoside-triphosphate reductase (thioredoxin) activity"/>
    <property type="evidence" value="ECO:0007669"/>
    <property type="project" value="UniProtKB-EC"/>
</dbReference>
<dbReference type="CDD" id="cd01675">
    <property type="entry name" value="RNR_III"/>
    <property type="match status" value="1"/>
</dbReference>
<evidence type="ECO:0000259" key="4">
    <source>
        <dbReference type="PROSITE" id="PS51161"/>
    </source>
</evidence>
<feature type="domain" description="ATP-cone" evidence="4">
    <location>
        <begin position="4"/>
        <end position="97"/>
    </location>
</feature>
<dbReference type="InterPro" id="IPR005144">
    <property type="entry name" value="ATP-cone_dom"/>
</dbReference>
<dbReference type="EC" id="1.17.4.2" evidence="5"/>
<dbReference type="InterPro" id="IPR012833">
    <property type="entry name" value="NrdD"/>
</dbReference>
<dbReference type="GO" id="GO:0004748">
    <property type="term" value="F:ribonucleoside-diphosphate reductase activity, thioredoxin disulfide as acceptor"/>
    <property type="evidence" value="ECO:0007669"/>
    <property type="project" value="TreeGrafter"/>
</dbReference>
<evidence type="ECO:0000256" key="1">
    <source>
        <dbReference type="ARBA" id="ARBA00022741"/>
    </source>
</evidence>
<organism evidence="5 6">
    <name type="scientific">Candidatus Buchananbacteria bacterium CG10_big_fil_rev_8_21_14_0_10_42_9</name>
    <dbReference type="NCBI Taxonomy" id="1974526"/>
    <lineage>
        <taxon>Bacteria</taxon>
        <taxon>Candidatus Buchananiibacteriota</taxon>
    </lineage>
</organism>
<dbReference type="GO" id="GO:0005524">
    <property type="term" value="F:ATP binding"/>
    <property type="evidence" value="ECO:0007669"/>
    <property type="project" value="UniProtKB-UniRule"/>
</dbReference>
<comment type="caution">
    <text evidence="5">The sequence shown here is derived from an EMBL/GenBank/DDBJ whole genome shotgun (WGS) entry which is preliminary data.</text>
</comment>
<accession>A0A2H0W1E7</accession>
<dbReference type="PROSITE" id="PS51161">
    <property type="entry name" value="ATP_CONE"/>
    <property type="match status" value="1"/>
</dbReference>
<dbReference type="PANTHER" id="PTHR21075">
    <property type="entry name" value="ANAEROBIC RIBONUCLEOSIDE-TRIPHOSPHATE REDUCTASE"/>
    <property type="match status" value="1"/>
</dbReference>
<dbReference type="Gene3D" id="3.20.70.20">
    <property type="match status" value="1"/>
</dbReference>